<accession>A0A818ZLM5</accession>
<dbReference type="Proteomes" id="UP000663868">
    <property type="component" value="Unassembled WGS sequence"/>
</dbReference>
<protein>
    <submittedName>
        <fullName evidence="1">Uncharacterized protein</fullName>
    </submittedName>
</protein>
<name>A0A818ZLM5_9BILA</name>
<dbReference type="AlphaFoldDB" id="A0A818ZLM5"/>
<evidence type="ECO:0000313" key="1">
    <source>
        <dbReference type="EMBL" id="CAF3771896.1"/>
    </source>
</evidence>
<organism evidence="1 2">
    <name type="scientific">Adineta steineri</name>
    <dbReference type="NCBI Taxonomy" id="433720"/>
    <lineage>
        <taxon>Eukaryota</taxon>
        <taxon>Metazoa</taxon>
        <taxon>Spiralia</taxon>
        <taxon>Gnathifera</taxon>
        <taxon>Rotifera</taxon>
        <taxon>Eurotatoria</taxon>
        <taxon>Bdelloidea</taxon>
        <taxon>Adinetida</taxon>
        <taxon>Adinetidae</taxon>
        <taxon>Adineta</taxon>
    </lineage>
</organism>
<evidence type="ECO:0000313" key="2">
    <source>
        <dbReference type="Proteomes" id="UP000663868"/>
    </source>
</evidence>
<reference evidence="1" key="1">
    <citation type="submission" date="2021-02" db="EMBL/GenBank/DDBJ databases">
        <authorList>
            <person name="Nowell W R."/>
        </authorList>
    </citation>
    <scope>NUCLEOTIDE SEQUENCE</scope>
</reference>
<proteinExistence type="predicted"/>
<comment type="caution">
    <text evidence="1">The sequence shown here is derived from an EMBL/GenBank/DDBJ whole genome shotgun (WGS) entry which is preliminary data.</text>
</comment>
<sequence>MPHFNIFVWQPSSLASTSTGLCTQFDTECMLSKSAMTHSDNEDENTQHQGRIITESQAKSICNIHINSFMDKRRRVPHHRNSDLNIRISNLLAACVKDLMDTGEPKVAESIVNVLMIEDLTSDMTSISSIASAIQSGIEEAVAIVNEAVQEAQVEVSQILGITTTPSPLSSELSSTTTTTIDAQTTTTLPLASFKCAIYENMYINTWHHTNEASPPIKNCAASSGNFEIVKNKFVKYTLRTSGSSIDELTLILFDEASTKAICTVSGIDEDFGWMDCEQNGINPSLIKTPTHETLTVYYAKGNFTTIVTRDIGFNVGRFVINVYQSPELAIPSTVQGQAPISECSVGTGAQVYTWRLKGSAQGSSQYQNCYMPSFVTLSTSQQYAPYFNIYVWLLSSLVANSIGICTQFDQDCRPPEIISTTTKTTTMTTSTTTVTTPRTTTKAQTTTATSLASFKCAIYENMYINTWHQTNEASPPIKNCASSFGNFEIVKNKFVKYTLRTSGSRIDELTLILFNEGSTKAVCTVSAIDEDFGWMDCEENGIIPSLIKTSTHETLTVYYAKGNFTTIVTRDIGFNVGRFVINVYQSPELAIHSTGICNLLSSCAANGRI</sequence>
<gene>
    <name evidence="1" type="ORF">KXQ929_LOCUS15415</name>
</gene>
<dbReference type="EMBL" id="CAJOBB010000894">
    <property type="protein sequence ID" value="CAF3771896.1"/>
    <property type="molecule type" value="Genomic_DNA"/>
</dbReference>